<proteinExistence type="predicted"/>
<comment type="caution">
    <text evidence="3">The sequence shown here is derived from an EMBL/GenBank/DDBJ whole genome shotgun (WGS) entry which is preliminary data.</text>
</comment>
<dbReference type="EMBL" id="JBHSGQ010000005">
    <property type="protein sequence ID" value="MFC4725721.1"/>
    <property type="molecule type" value="Genomic_DNA"/>
</dbReference>
<evidence type="ECO:0000313" key="3">
    <source>
        <dbReference type="EMBL" id="MFC4725721.1"/>
    </source>
</evidence>
<gene>
    <name evidence="3" type="ORF">ACFPB0_10505</name>
</gene>
<keyword evidence="2" id="KW-1133">Transmembrane helix</keyword>
<evidence type="ECO:0000313" key="4">
    <source>
        <dbReference type="Proteomes" id="UP001596024"/>
    </source>
</evidence>
<accession>A0ABV9NCS5</accession>
<feature type="transmembrane region" description="Helical" evidence="2">
    <location>
        <begin position="26"/>
        <end position="44"/>
    </location>
</feature>
<reference evidence="4" key="1">
    <citation type="journal article" date="2019" name="Int. J. Syst. Evol. Microbiol.">
        <title>The Global Catalogue of Microorganisms (GCM) 10K type strain sequencing project: providing services to taxonomists for standard genome sequencing and annotation.</title>
        <authorList>
            <consortium name="The Broad Institute Genomics Platform"/>
            <consortium name="The Broad Institute Genome Sequencing Center for Infectious Disease"/>
            <person name="Wu L."/>
            <person name="Ma J."/>
        </authorList>
    </citation>
    <scope>NUCLEOTIDE SEQUENCE [LARGE SCALE GENOMIC DNA]</scope>
    <source>
        <strain evidence="4">CCUG 62981</strain>
    </source>
</reference>
<feature type="transmembrane region" description="Helical" evidence="2">
    <location>
        <begin position="202"/>
        <end position="225"/>
    </location>
</feature>
<evidence type="ECO:0000256" key="1">
    <source>
        <dbReference type="SAM" id="Coils"/>
    </source>
</evidence>
<evidence type="ECO:0000256" key="2">
    <source>
        <dbReference type="SAM" id="Phobius"/>
    </source>
</evidence>
<name>A0ABV9NCS5_9PROT</name>
<dbReference type="RefSeq" id="WP_371392691.1">
    <property type="nucleotide sequence ID" value="NZ_CP163421.1"/>
</dbReference>
<organism evidence="3 4">
    <name type="scientific">Glycocaulis abyssi</name>
    <dbReference type="NCBI Taxonomy" id="1433403"/>
    <lineage>
        <taxon>Bacteria</taxon>
        <taxon>Pseudomonadati</taxon>
        <taxon>Pseudomonadota</taxon>
        <taxon>Alphaproteobacteria</taxon>
        <taxon>Maricaulales</taxon>
        <taxon>Maricaulaceae</taxon>
        <taxon>Glycocaulis</taxon>
    </lineage>
</organism>
<feature type="coiled-coil region" evidence="1">
    <location>
        <begin position="272"/>
        <end position="317"/>
    </location>
</feature>
<evidence type="ECO:0008006" key="5">
    <source>
        <dbReference type="Google" id="ProtNLM"/>
    </source>
</evidence>
<keyword evidence="4" id="KW-1185">Reference proteome</keyword>
<sequence>MPSRDLPLPPEAPQPRKVRFTGPGQYIVWMMVFLAVVAALAAFLHEPLITAFQANAAINGVILGVLLIGILYTFQQALAIGPSARWLVKLRDSAHPDQLGNPPALIAPMAALITDAADGRARLSAASARVVLDSVAARMAESGAFTRYFGRLLIFLGLLGTFYGLLLVVSDVGEAVRAVSATSSGAGEVEAARLMAAIEEPIQGMGTAFASSLFGLAGSLIIGFLELQASRAQNRFYNEIEEWLSSISRLSAAGPVGAGEGDSSSAYVGALLEQTADTVDRLASTMERHSRQLEVTLSRFADDAAEANREAARLLRDEIKVLVRALEAQARLNRRDGER</sequence>
<keyword evidence="2" id="KW-0472">Membrane</keyword>
<dbReference type="Proteomes" id="UP001596024">
    <property type="component" value="Unassembled WGS sequence"/>
</dbReference>
<feature type="transmembrane region" description="Helical" evidence="2">
    <location>
        <begin position="56"/>
        <end position="74"/>
    </location>
</feature>
<protein>
    <recommendedName>
        <fullName evidence="5">MotA/TolQ/ExbB proton channel family protein</fullName>
    </recommendedName>
</protein>
<feature type="transmembrane region" description="Helical" evidence="2">
    <location>
        <begin position="148"/>
        <end position="169"/>
    </location>
</feature>
<keyword evidence="2" id="KW-0812">Transmembrane</keyword>
<keyword evidence="1" id="KW-0175">Coiled coil</keyword>